<keyword evidence="1" id="KW-1133">Transmembrane helix</keyword>
<evidence type="ECO:0000313" key="2">
    <source>
        <dbReference type="EMBL" id="SHM17143.1"/>
    </source>
</evidence>
<keyword evidence="1" id="KW-0812">Transmembrane</keyword>
<dbReference type="AlphaFoldDB" id="A0A1M7GLI2"/>
<feature type="transmembrane region" description="Helical" evidence="1">
    <location>
        <begin position="6"/>
        <end position="29"/>
    </location>
</feature>
<keyword evidence="1" id="KW-0472">Membrane</keyword>
<reference evidence="2 3" key="1">
    <citation type="submission" date="2016-11" db="EMBL/GenBank/DDBJ databases">
        <authorList>
            <person name="Jaros S."/>
            <person name="Januszkiewicz K."/>
            <person name="Wedrychowicz H."/>
        </authorList>
    </citation>
    <scope>NUCLEOTIDE SEQUENCE [LARGE SCALE GENOMIC DNA]</scope>
    <source>
        <strain evidence="2 3">DSM 4740</strain>
    </source>
</reference>
<sequence length="42" mass="4614">MKSGPQWGPLFLSVLSVLSAFIHAPLAVIRSHDWLSLALVVR</sequence>
<evidence type="ECO:0000256" key="1">
    <source>
        <dbReference type="SAM" id="Phobius"/>
    </source>
</evidence>
<organism evidence="2 3">
    <name type="scientific">Halomonas cupida</name>
    <dbReference type="NCBI Taxonomy" id="44933"/>
    <lineage>
        <taxon>Bacteria</taxon>
        <taxon>Pseudomonadati</taxon>
        <taxon>Pseudomonadota</taxon>
        <taxon>Gammaproteobacteria</taxon>
        <taxon>Oceanospirillales</taxon>
        <taxon>Halomonadaceae</taxon>
        <taxon>Halomonas</taxon>
    </lineage>
</organism>
<accession>A0A1M7GLI2</accession>
<dbReference type="Proteomes" id="UP000184123">
    <property type="component" value="Unassembled WGS sequence"/>
</dbReference>
<proteinExistence type="predicted"/>
<name>A0A1M7GLI2_9GAMM</name>
<protein>
    <submittedName>
        <fullName evidence="2">Uncharacterized protein</fullName>
    </submittedName>
</protein>
<gene>
    <name evidence="2" type="ORF">SAMN05660971_02396</name>
</gene>
<dbReference type="EMBL" id="FRCA01000005">
    <property type="protein sequence ID" value="SHM17143.1"/>
    <property type="molecule type" value="Genomic_DNA"/>
</dbReference>
<evidence type="ECO:0000313" key="3">
    <source>
        <dbReference type="Proteomes" id="UP000184123"/>
    </source>
</evidence>